<evidence type="ECO:0000256" key="5">
    <source>
        <dbReference type="SAM" id="MobiDB-lite"/>
    </source>
</evidence>
<keyword evidence="2 6" id="KW-0812">Transmembrane</keyword>
<sequence length="742" mass="79424">MPESSDHMLPPPAHASINSAHTRGGNRAFHNYYNDYSHIADANLRRRLALSDVDKVPFGTCHVRAVLVAGAGFLLDSYSIFAINFVAPLIGLAYYSQDDGDGSGDLPESISQALKASTSAGIVVGMILFGLLADKYGRRRMYGIELGVVIFTIFSCAIASGSPSMSGPGVLIFWRVLLGIGVGGDYPLASVITSEFAPTRWRGGLVAAVFSMQGLGQLMAAVVGLITTVAFQGSYDGIGPNGPCDAACRIAADRSWRIIVGVGAIPACLAMYYRITIPETPRYTFDVQHDVDRADADIKAYVSRSRPKDTVSTTNTHFHSSTLSVPKASWADAKEFFLKPHNFRAMVGTTMSWFFLDLAFYGLGLNNNVVLHAIGYASGKTLYHKLRNQALGLIILTSAGSLPGYWTAILTVDTVGRKPLQVFGFLLLTAVFCVLGFALHSLTEGSTLALYIVGQFLFNAGPNTTTFILPAECFPTRYRATAHGISAAMGKIGAIVAQVISIPLLKQGSSAVAACKGGKCPTSLDRLMQLFALFMLLGTVVSLLIPETKGITLEELSGEPHTSYNDGCNGSVKAYRPPRAPRAWWHPIELLGFCGAGEPAGFSRRSMCWGGSRHGSRHQSPRLGIMSSPQMVAASSEPAETTRSSHWRILGHREKRKARSTADSELAIMSRDGGPGPSRDDASDETAYTRGNSNTRSHAGGMATSAVGNVDPPTWGAGWGRIDRGRAAPSSELRDVGMLLRD</sequence>
<dbReference type="GO" id="GO:0016020">
    <property type="term" value="C:membrane"/>
    <property type="evidence" value="ECO:0007669"/>
    <property type="project" value="UniProtKB-SubCell"/>
</dbReference>
<reference evidence="8 9" key="1">
    <citation type="journal article" date="2016" name="Genome Biol. Evol.">
        <title>Divergent and convergent evolution of fungal pathogenicity.</title>
        <authorList>
            <person name="Shang Y."/>
            <person name="Xiao G."/>
            <person name="Zheng P."/>
            <person name="Cen K."/>
            <person name="Zhan S."/>
            <person name="Wang C."/>
        </authorList>
    </citation>
    <scope>NUCLEOTIDE SEQUENCE [LARGE SCALE GENOMIC DNA]</scope>
    <source>
        <strain evidence="8 9">ARSEF 2679</strain>
    </source>
</reference>
<accession>A0A167R6U3</accession>
<evidence type="ECO:0000256" key="4">
    <source>
        <dbReference type="ARBA" id="ARBA00023136"/>
    </source>
</evidence>
<feature type="transmembrane region" description="Helical" evidence="6">
    <location>
        <begin position="255"/>
        <end position="273"/>
    </location>
</feature>
<feature type="transmembrane region" description="Helical" evidence="6">
    <location>
        <begin position="114"/>
        <end position="133"/>
    </location>
</feature>
<evidence type="ECO:0000259" key="7">
    <source>
        <dbReference type="PROSITE" id="PS50850"/>
    </source>
</evidence>
<dbReference type="Gene3D" id="1.20.1250.20">
    <property type="entry name" value="MFS general substrate transporter like domains"/>
    <property type="match status" value="2"/>
</dbReference>
<keyword evidence="3 6" id="KW-1133">Transmembrane helix</keyword>
<feature type="transmembrane region" description="Helical" evidence="6">
    <location>
        <begin position="390"/>
        <end position="410"/>
    </location>
</feature>
<evidence type="ECO:0000256" key="6">
    <source>
        <dbReference type="SAM" id="Phobius"/>
    </source>
</evidence>
<feature type="transmembrane region" description="Helical" evidence="6">
    <location>
        <begin position="142"/>
        <end position="160"/>
    </location>
</feature>
<feature type="compositionally biased region" description="Basic residues" evidence="5">
    <location>
        <begin position="645"/>
        <end position="659"/>
    </location>
</feature>
<dbReference type="Pfam" id="PF00083">
    <property type="entry name" value="Sugar_tr"/>
    <property type="match status" value="1"/>
</dbReference>
<comment type="caution">
    <text evidence="8">The sequence shown here is derived from an EMBL/GenBank/DDBJ whole genome shotgun (WGS) entry which is preliminary data.</text>
</comment>
<dbReference type="Proteomes" id="UP000076744">
    <property type="component" value="Unassembled WGS sequence"/>
</dbReference>
<proteinExistence type="predicted"/>
<dbReference type="STRING" id="1081104.A0A167R6U3"/>
<evidence type="ECO:0000313" key="8">
    <source>
        <dbReference type="EMBL" id="OAA58325.1"/>
    </source>
</evidence>
<keyword evidence="4 6" id="KW-0472">Membrane</keyword>
<feature type="transmembrane region" description="Helical" evidence="6">
    <location>
        <begin position="65"/>
        <end position="94"/>
    </location>
</feature>
<dbReference type="InterPro" id="IPR036259">
    <property type="entry name" value="MFS_trans_sf"/>
</dbReference>
<protein>
    <submittedName>
        <fullName evidence="8">Phosphate:H+ symporter</fullName>
    </submittedName>
</protein>
<feature type="transmembrane region" description="Helical" evidence="6">
    <location>
        <begin position="172"/>
        <end position="193"/>
    </location>
</feature>
<dbReference type="PROSITE" id="PS00217">
    <property type="entry name" value="SUGAR_TRANSPORT_2"/>
    <property type="match status" value="1"/>
</dbReference>
<feature type="transmembrane region" description="Helical" evidence="6">
    <location>
        <begin position="422"/>
        <end position="442"/>
    </location>
</feature>
<dbReference type="CDD" id="cd17364">
    <property type="entry name" value="MFS_PhT"/>
    <property type="match status" value="1"/>
</dbReference>
<dbReference type="OrthoDB" id="433512at2759"/>
<organism evidence="8 9">
    <name type="scientific">Cordyceps fumosorosea (strain ARSEF 2679)</name>
    <name type="common">Isaria fumosorosea</name>
    <dbReference type="NCBI Taxonomy" id="1081104"/>
    <lineage>
        <taxon>Eukaryota</taxon>
        <taxon>Fungi</taxon>
        <taxon>Dikarya</taxon>
        <taxon>Ascomycota</taxon>
        <taxon>Pezizomycotina</taxon>
        <taxon>Sordariomycetes</taxon>
        <taxon>Hypocreomycetidae</taxon>
        <taxon>Hypocreales</taxon>
        <taxon>Cordycipitaceae</taxon>
        <taxon>Cordyceps</taxon>
    </lineage>
</organism>
<evidence type="ECO:0000313" key="9">
    <source>
        <dbReference type="Proteomes" id="UP000076744"/>
    </source>
</evidence>
<gene>
    <name evidence="8" type="ORF">ISF_06864</name>
</gene>
<feature type="transmembrane region" description="Helical" evidence="6">
    <location>
        <begin position="205"/>
        <end position="235"/>
    </location>
</feature>
<dbReference type="InterPro" id="IPR020846">
    <property type="entry name" value="MFS_dom"/>
</dbReference>
<dbReference type="GeneID" id="30023156"/>
<dbReference type="EMBL" id="AZHB01000018">
    <property type="protein sequence ID" value="OAA58325.1"/>
    <property type="molecule type" value="Genomic_DNA"/>
</dbReference>
<feature type="domain" description="Major facilitator superfamily (MFS) profile" evidence="7">
    <location>
        <begin position="65"/>
        <end position="550"/>
    </location>
</feature>
<feature type="region of interest" description="Disordered" evidence="5">
    <location>
        <begin position="629"/>
        <end position="727"/>
    </location>
</feature>
<keyword evidence="9" id="KW-1185">Reference proteome</keyword>
<name>A0A167R6U3_CORFA</name>
<dbReference type="InterPro" id="IPR005828">
    <property type="entry name" value="MFS_sugar_transport-like"/>
</dbReference>
<dbReference type="SUPFAM" id="SSF103473">
    <property type="entry name" value="MFS general substrate transporter"/>
    <property type="match status" value="1"/>
</dbReference>
<dbReference type="PANTHER" id="PTHR24064">
    <property type="entry name" value="SOLUTE CARRIER FAMILY 22 MEMBER"/>
    <property type="match status" value="1"/>
</dbReference>
<dbReference type="InterPro" id="IPR005829">
    <property type="entry name" value="Sugar_transporter_CS"/>
</dbReference>
<dbReference type="GO" id="GO:0022857">
    <property type="term" value="F:transmembrane transporter activity"/>
    <property type="evidence" value="ECO:0007669"/>
    <property type="project" value="InterPro"/>
</dbReference>
<dbReference type="PROSITE" id="PS50850">
    <property type="entry name" value="MFS"/>
    <property type="match status" value="1"/>
</dbReference>
<comment type="subcellular location">
    <subcellularLocation>
        <location evidence="1">Membrane</location>
        <topology evidence="1">Multi-pass membrane protein</topology>
    </subcellularLocation>
</comment>
<dbReference type="RefSeq" id="XP_018702508.1">
    <property type="nucleotide sequence ID" value="XM_018850468.1"/>
</dbReference>
<evidence type="ECO:0000256" key="3">
    <source>
        <dbReference type="ARBA" id="ARBA00022989"/>
    </source>
</evidence>
<dbReference type="AlphaFoldDB" id="A0A167R6U3"/>
<evidence type="ECO:0000256" key="1">
    <source>
        <dbReference type="ARBA" id="ARBA00004141"/>
    </source>
</evidence>
<evidence type="ECO:0000256" key="2">
    <source>
        <dbReference type="ARBA" id="ARBA00022692"/>
    </source>
</evidence>